<accession>A0A024K296</accession>
<reference evidence="2" key="2">
    <citation type="submission" date="2014-04" db="EMBL/GenBank/DDBJ databases">
        <authorList>
            <person name="Urmite Genomes U."/>
        </authorList>
    </citation>
    <scope>NUCLEOTIDE SEQUENCE</scope>
    <source>
        <strain evidence="2">DSM 44626</strain>
    </source>
</reference>
<proteinExistence type="predicted"/>
<dbReference type="InterPro" id="IPR050464">
    <property type="entry name" value="Zeta_carotene_desat/Oxidored"/>
</dbReference>
<evidence type="ECO:0000259" key="1">
    <source>
        <dbReference type="Pfam" id="PF01593"/>
    </source>
</evidence>
<dbReference type="PRINTS" id="PR00419">
    <property type="entry name" value="ADXRDTASE"/>
</dbReference>
<dbReference type="OrthoDB" id="4658421at2"/>
<dbReference type="Gene3D" id="3.50.50.60">
    <property type="entry name" value="FAD/NAD(P)-binding domain"/>
    <property type="match status" value="1"/>
</dbReference>
<dbReference type="Proteomes" id="UP000028880">
    <property type="component" value="Unassembled WGS sequence"/>
</dbReference>
<reference evidence="2" key="1">
    <citation type="journal article" date="2014" name="Genome Announc.">
        <title>Draft Genome Sequence of Mycobacterium triplex DSM 44626.</title>
        <authorList>
            <person name="Sassi M."/>
            <person name="Croce O."/>
            <person name="Robert C."/>
            <person name="Raoult D."/>
            <person name="Drancourt M."/>
        </authorList>
    </citation>
    <scope>NUCLEOTIDE SEQUENCE [LARGE SCALE GENOMIC DNA]</scope>
    <source>
        <strain evidence="2">DSM 44626</strain>
    </source>
</reference>
<dbReference type="InterPro" id="IPR002937">
    <property type="entry name" value="Amino_oxidase"/>
</dbReference>
<dbReference type="eggNOG" id="COG1232">
    <property type="taxonomic scope" value="Bacteria"/>
</dbReference>
<dbReference type="Proteomes" id="UP000193710">
    <property type="component" value="Unassembled WGS sequence"/>
</dbReference>
<dbReference type="GO" id="GO:0016491">
    <property type="term" value="F:oxidoreductase activity"/>
    <property type="evidence" value="ECO:0007669"/>
    <property type="project" value="InterPro"/>
</dbReference>
<organism evidence="2">
    <name type="scientific">Mycobacterium triplex</name>
    <dbReference type="NCBI Taxonomy" id="47839"/>
    <lineage>
        <taxon>Bacteria</taxon>
        <taxon>Bacillati</taxon>
        <taxon>Actinomycetota</taxon>
        <taxon>Actinomycetes</taxon>
        <taxon>Mycobacteriales</taxon>
        <taxon>Mycobacteriaceae</taxon>
        <taxon>Mycobacterium</taxon>
        <taxon>Mycobacterium simiae complex</taxon>
    </lineage>
</organism>
<keyword evidence="4" id="KW-1185">Reference proteome</keyword>
<gene>
    <name evidence="2" type="primary">aofH_1_1</name>
    <name evidence="3" type="ORF">AWC29_26955</name>
    <name evidence="2" type="ORF">BN973_04568</name>
</gene>
<dbReference type="SUPFAM" id="SSF51905">
    <property type="entry name" value="FAD/NAD(P)-binding domain"/>
    <property type="match status" value="1"/>
</dbReference>
<evidence type="ECO:0000313" key="4">
    <source>
        <dbReference type="Proteomes" id="UP000193710"/>
    </source>
</evidence>
<dbReference type="InterPro" id="IPR036188">
    <property type="entry name" value="FAD/NAD-bd_sf"/>
</dbReference>
<sequence length="459" mass="50105">MLFDKVHGMSELSKVYVVGAGPSGLAAAWRLKEAGREVVVLESRDRVGGQLLSVKRDGYLMEAGTTILPAAYDSVMQLVEDIGMTDELIPANSLMGFMRGDQMHYLRANRLVLDAARTKLLSMRSKLKVGKLALDSFKLRNLLSYEDLSIAGAYDTETPEQYCRRRGLDGELYDYLIEPTVRGGAGVPASVISVVEFFFLWQKVLGTKLYAFRDGYSSFPERLAAAIPDVRLRTDVVEVVEDSGGVTITCIGPDGAQYTERGAGAIVSSMGNRVPDIVPQLDPDRAKFLRELNYTSTMSINLALNRVPDCPASFVVVPRPVSEGLFAVILEHNKAPGRAPAGKGLVSLFMMNQWAVDHMDSTDDEIIADVLPDAEKAIPGLGNAIEFARVNRWYPVLVYSHPGLYRDLGRFHASRDLKSRIHLAGSYNSSGNVNTATTAGERAARELLQALSPSAALMA</sequence>
<dbReference type="Gene3D" id="1.10.3110.10">
    <property type="entry name" value="protoporphyrinogen ix oxidase, domain 3"/>
    <property type="match status" value="1"/>
</dbReference>
<dbReference type="Gene3D" id="3.90.660.20">
    <property type="entry name" value="Protoporphyrinogen oxidase, mitochondrial, domain 2"/>
    <property type="match status" value="1"/>
</dbReference>
<dbReference type="AlphaFoldDB" id="A0A024K296"/>
<protein>
    <submittedName>
        <fullName evidence="2">Flavin-containing monoamine oxidase AofH</fullName>
    </submittedName>
</protein>
<dbReference type="EMBL" id="HG964446">
    <property type="protein sequence ID" value="CDO90175.1"/>
    <property type="molecule type" value="Genomic_DNA"/>
</dbReference>
<dbReference type="HOGENOM" id="CLU_042782_0_0_11"/>
<dbReference type="PANTHER" id="PTHR42923">
    <property type="entry name" value="PROTOPORPHYRINOGEN OXIDASE"/>
    <property type="match status" value="1"/>
</dbReference>
<dbReference type="SUPFAM" id="SSF54373">
    <property type="entry name" value="FAD-linked reductases, C-terminal domain"/>
    <property type="match status" value="1"/>
</dbReference>
<dbReference type="Pfam" id="PF01593">
    <property type="entry name" value="Amino_oxidase"/>
    <property type="match status" value="1"/>
</dbReference>
<reference evidence="3 4" key="3">
    <citation type="submission" date="2016-01" db="EMBL/GenBank/DDBJ databases">
        <title>The new phylogeny of the genus Mycobacterium.</title>
        <authorList>
            <person name="Tarcisio F."/>
            <person name="Conor M."/>
            <person name="Antonella G."/>
            <person name="Elisabetta G."/>
            <person name="Giulia F.S."/>
            <person name="Sara T."/>
            <person name="Anna F."/>
            <person name="Clotilde B."/>
            <person name="Roberto B."/>
            <person name="Veronica D.S."/>
            <person name="Fabio R."/>
            <person name="Monica P."/>
            <person name="Olivier J."/>
            <person name="Enrico T."/>
            <person name="Nicola S."/>
        </authorList>
    </citation>
    <scope>NUCLEOTIDE SEQUENCE [LARGE SCALE GENOMIC DNA]</scope>
    <source>
        <strain evidence="3 4">DSM 44626</strain>
    </source>
</reference>
<feature type="domain" description="Amine oxidase" evidence="1">
    <location>
        <begin position="23"/>
        <end position="448"/>
    </location>
</feature>
<dbReference type="STRING" id="47839.BN973_04568"/>
<dbReference type="PANTHER" id="PTHR42923:SF3">
    <property type="entry name" value="PROTOPORPHYRINOGEN OXIDASE"/>
    <property type="match status" value="1"/>
</dbReference>
<name>A0A024K296_9MYCO</name>
<evidence type="ECO:0000313" key="2">
    <source>
        <dbReference type="EMBL" id="CDO90175.1"/>
    </source>
</evidence>
<evidence type="ECO:0000313" key="3">
    <source>
        <dbReference type="EMBL" id="ORW99993.1"/>
    </source>
</evidence>
<dbReference type="EMBL" id="LQPY01000037">
    <property type="protein sequence ID" value="ORW99993.1"/>
    <property type="molecule type" value="Genomic_DNA"/>
</dbReference>